<organism evidence="8 9">
    <name type="scientific">Xylaria bambusicola</name>
    <dbReference type="NCBI Taxonomy" id="326684"/>
    <lineage>
        <taxon>Eukaryota</taxon>
        <taxon>Fungi</taxon>
        <taxon>Dikarya</taxon>
        <taxon>Ascomycota</taxon>
        <taxon>Pezizomycotina</taxon>
        <taxon>Sordariomycetes</taxon>
        <taxon>Xylariomycetidae</taxon>
        <taxon>Xylariales</taxon>
        <taxon>Xylariaceae</taxon>
        <taxon>Xylaria</taxon>
    </lineage>
</organism>
<keyword evidence="2 6" id="KW-0812">Transmembrane</keyword>
<keyword evidence="9" id="KW-1185">Reference proteome</keyword>
<gene>
    <name evidence="8" type="ORF">RRF57_006640</name>
</gene>
<evidence type="ECO:0000256" key="6">
    <source>
        <dbReference type="SAM" id="Phobius"/>
    </source>
</evidence>
<proteinExistence type="inferred from homology"/>
<dbReference type="EMBL" id="JAWHQM010000017">
    <property type="protein sequence ID" value="KAK5630925.1"/>
    <property type="molecule type" value="Genomic_DNA"/>
</dbReference>
<protein>
    <recommendedName>
        <fullName evidence="7">Rhodopsin domain-containing protein</fullName>
    </recommendedName>
</protein>
<dbReference type="GO" id="GO:0016020">
    <property type="term" value="C:membrane"/>
    <property type="evidence" value="ECO:0007669"/>
    <property type="project" value="UniProtKB-SubCell"/>
</dbReference>
<feature type="transmembrane region" description="Helical" evidence="6">
    <location>
        <begin position="246"/>
        <end position="268"/>
    </location>
</feature>
<comment type="caution">
    <text evidence="8">The sequence shown here is derived from an EMBL/GenBank/DDBJ whole genome shotgun (WGS) entry which is preliminary data.</text>
</comment>
<dbReference type="InterPro" id="IPR049326">
    <property type="entry name" value="Rhodopsin_dom_fungi"/>
</dbReference>
<evidence type="ECO:0000313" key="8">
    <source>
        <dbReference type="EMBL" id="KAK5630925.1"/>
    </source>
</evidence>
<dbReference type="AlphaFoldDB" id="A0AAN7UER3"/>
<dbReference type="Proteomes" id="UP001305414">
    <property type="component" value="Unassembled WGS sequence"/>
</dbReference>
<evidence type="ECO:0000256" key="2">
    <source>
        <dbReference type="ARBA" id="ARBA00022692"/>
    </source>
</evidence>
<comment type="subcellular location">
    <subcellularLocation>
        <location evidence="1">Membrane</location>
        <topology evidence="1">Multi-pass membrane protein</topology>
    </subcellularLocation>
</comment>
<feature type="transmembrane region" description="Helical" evidence="6">
    <location>
        <begin position="204"/>
        <end position="226"/>
    </location>
</feature>
<accession>A0AAN7UER3</accession>
<feature type="transmembrane region" description="Helical" evidence="6">
    <location>
        <begin position="169"/>
        <end position="192"/>
    </location>
</feature>
<dbReference type="PANTHER" id="PTHR33048:SF158">
    <property type="entry name" value="MEMBRANE PROTEIN PTH11-LIKE, PUTATIVE-RELATED"/>
    <property type="match status" value="1"/>
</dbReference>
<evidence type="ECO:0000256" key="5">
    <source>
        <dbReference type="ARBA" id="ARBA00038359"/>
    </source>
</evidence>
<dbReference type="InterPro" id="IPR052337">
    <property type="entry name" value="SAT4-like"/>
</dbReference>
<evidence type="ECO:0000259" key="7">
    <source>
        <dbReference type="Pfam" id="PF20684"/>
    </source>
</evidence>
<dbReference type="Pfam" id="PF20684">
    <property type="entry name" value="Fung_rhodopsin"/>
    <property type="match status" value="1"/>
</dbReference>
<feature type="transmembrane region" description="Helical" evidence="6">
    <location>
        <begin position="86"/>
        <end position="106"/>
    </location>
</feature>
<evidence type="ECO:0000256" key="4">
    <source>
        <dbReference type="ARBA" id="ARBA00023136"/>
    </source>
</evidence>
<feature type="domain" description="Rhodopsin" evidence="7">
    <location>
        <begin position="84"/>
        <end position="268"/>
    </location>
</feature>
<name>A0AAN7UER3_9PEZI</name>
<evidence type="ECO:0000313" key="9">
    <source>
        <dbReference type="Proteomes" id="UP001305414"/>
    </source>
</evidence>
<reference evidence="8 9" key="1">
    <citation type="submission" date="2023-10" db="EMBL/GenBank/DDBJ databases">
        <title>Draft genome sequence of Xylaria bambusicola isolate GMP-LS, the root and basal stem rot pathogen of sugarcane in Indonesia.</title>
        <authorList>
            <person name="Selvaraj P."/>
            <person name="Muralishankar V."/>
            <person name="Muruganantham S."/>
            <person name="Sp S."/>
            <person name="Haryani S."/>
            <person name="Lau K.J.X."/>
            <person name="Naqvi N.I."/>
        </authorList>
    </citation>
    <scope>NUCLEOTIDE SEQUENCE [LARGE SCALE GENOMIC DNA]</scope>
    <source>
        <strain evidence="8">GMP-LS</strain>
    </source>
</reference>
<comment type="similarity">
    <text evidence="5">Belongs to the SAT4 family.</text>
</comment>
<sequence>METPDLSAVLGLTPPPGVIPNFIDPPTREALPKITAYVTLPPTVLFLALRFYARLRFTTLGVDDLAIQLVPINGTSQLAVNKYELAATYTYFVAAIFIKVSILVFYRRIFGFARYANVLIWIGVTFTVILYTAIISIFIYFCVPHHEDYSSSGFFSSESLQRCMGVSGWTIFVTGVVSVVIDAYILAIPLGFLTQLNTSIRRRASLCTLFAVGFSALVFSIIGAVYRSKFLFGELDGSWSSMYVYATQIGEINLGIVSSCMPIVFTIFKGYSVKATSWVNSRWLSTRGRAQLPTFTRAVNSVQTPRVYEQGRLGIPQIPSPTLTGLKSVMRSFISNSQTRTGPKLEILTDTSYKNAYHTQLREEYQRSSSQRQS</sequence>
<keyword evidence="3 6" id="KW-1133">Transmembrane helix</keyword>
<feature type="transmembrane region" description="Helical" evidence="6">
    <location>
        <begin position="118"/>
        <end position="141"/>
    </location>
</feature>
<dbReference type="PANTHER" id="PTHR33048">
    <property type="entry name" value="PTH11-LIKE INTEGRAL MEMBRANE PROTEIN (AFU_ORTHOLOGUE AFUA_5G11245)"/>
    <property type="match status" value="1"/>
</dbReference>
<evidence type="ECO:0000256" key="1">
    <source>
        <dbReference type="ARBA" id="ARBA00004141"/>
    </source>
</evidence>
<keyword evidence="4 6" id="KW-0472">Membrane</keyword>
<evidence type="ECO:0000256" key="3">
    <source>
        <dbReference type="ARBA" id="ARBA00022989"/>
    </source>
</evidence>